<dbReference type="AlphaFoldDB" id="A0A0L6ULX9"/>
<evidence type="ECO:0000313" key="3">
    <source>
        <dbReference type="Proteomes" id="UP000037035"/>
    </source>
</evidence>
<dbReference type="EMBL" id="LAVV01010120">
    <property type="protein sequence ID" value="KNZ49529.1"/>
    <property type="molecule type" value="Genomic_DNA"/>
</dbReference>
<proteinExistence type="predicted"/>
<feature type="compositionally biased region" description="Polar residues" evidence="1">
    <location>
        <begin position="1"/>
        <end position="38"/>
    </location>
</feature>
<dbReference type="Proteomes" id="UP000037035">
    <property type="component" value="Unassembled WGS sequence"/>
</dbReference>
<sequence>MENASCPQFQRNPNNPAAQSSQRPPSETNPSSTQQKSLPATPRRPGHAKGSQGYSIVDCAALVDAVKTFLPVLKSGARYLIDTATW</sequence>
<keyword evidence="3" id="KW-1185">Reference proteome</keyword>
<dbReference type="VEuPathDB" id="FungiDB:VP01_495g4"/>
<accession>A0A0L6ULX9</accession>
<gene>
    <name evidence="2" type="ORF">VP01_495g4</name>
</gene>
<feature type="region of interest" description="Disordered" evidence="1">
    <location>
        <begin position="1"/>
        <end position="52"/>
    </location>
</feature>
<organism evidence="2 3">
    <name type="scientific">Puccinia sorghi</name>
    <dbReference type="NCBI Taxonomy" id="27349"/>
    <lineage>
        <taxon>Eukaryota</taxon>
        <taxon>Fungi</taxon>
        <taxon>Dikarya</taxon>
        <taxon>Basidiomycota</taxon>
        <taxon>Pucciniomycotina</taxon>
        <taxon>Pucciniomycetes</taxon>
        <taxon>Pucciniales</taxon>
        <taxon>Pucciniaceae</taxon>
        <taxon>Puccinia</taxon>
    </lineage>
</organism>
<evidence type="ECO:0000256" key="1">
    <source>
        <dbReference type="SAM" id="MobiDB-lite"/>
    </source>
</evidence>
<protein>
    <submittedName>
        <fullName evidence="2">Uncharacterized protein</fullName>
    </submittedName>
</protein>
<evidence type="ECO:0000313" key="2">
    <source>
        <dbReference type="EMBL" id="KNZ49529.1"/>
    </source>
</evidence>
<name>A0A0L6ULX9_9BASI</name>
<comment type="caution">
    <text evidence="2">The sequence shown here is derived from an EMBL/GenBank/DDBJ whole genome shotgun (WGS) entry which is preliminary data.</text>
</comment>
<reference evidence="2 3" key="1">
    <citation type="submission" date="2015-08" db="EMBL/GenBank/DDBJ databases">
        <title>Next Generation Sequencing and Analysis of the Genome of Puccinia sorghi L Schw, the Causal Agent of Maize Common Rust.</title>
        <authorList>
            <person name="Rochi L."/>
            <person name="Burguener G."/>
            <person name="Darino M."/>
            <person name="Turjanski A."/>
            <person name="Kreff E."/>
            <person name="Dieguez M.J."/>
            <person name="Sacco F."/>
        </authorList>
    </citation>
    <scope>NUCLEOTIDE SEQUENCE [LARGE SCALE GENOMIC DNA]</scope>
    <source>
        <strain evidence="2 3">RO10H11247</strain>
    </source>
</reference>